<keyword evidence="1" id="KW-1133">Transmembrane helix</keyword>
<evidence type="ECO:0000313" key="3">
    <source>
        <dbReference type="Proteomes" id="UP000004597"/>
    </source>
</evidence>
<feature type="transmembrane region" description="Helical" evidence="1">
    <location>
        <begin position="175"/>
        <end position="190"/>
    </location>
</feature>
<feature type="transmembrane region" description="Helical" evidence="1">
    <location>
        <begin position="219"/>
        <end position="238"/>
    </location>
</feature>
<keyword evidence="3" id="KW-1185">Reference proteome</keyword>
<dbReference type="STRING" id="857291.HMPREF9138_00244"/>
<organism evidence="2 3">
    <name type="scientific">Prevotella histicola F0411</name>
    <dbReference type="NCBI Taxonomy" id="857291"/>
    <lineage>
        <taxon>Bacteria</taxon>
        <taxon>Pseudomonadati</taxon>
        <taxon>Bacteroidota</taxon>
        <taxon>Bacteroidia</taxon>
        <taxon>Bacteroidales</taxon>
        <taxon>Prevotellaceae</taxon>
        <taxon>Prevotella</taxon>
    </lineage>
</organism>
<gene>
    <name evidence="2" type="ORF">HMPREF9138_00244</name>
</gene>
<protein>
    <submittedName>
        <fullName evidence="2">Uncharacterized protein</fullName>
    </submittedName>
</protein>
<keyword evidence="1" id="KW-0812">Transmembrane</keyword>
<feature type="transmembrane region" description="Helical" evidence="1">
    <location>
        <begin position="106"/>
        <end position="131"/>
    </location>
</feature>
<dbReference type="HOGENOM" id="CLU_061160_0_0_10"/>
<accession>G6ADG2</accession>
<evidence type="ECO:0000256" key="1">
    <source>
        <dbReference type="SAM" id="Phobius"/>
    </source>
</evidence>
<sequence>MSKKQRYFLFSLSLFITQILGTGIVPMGLFALSVLLIVSPATFICGLRNTPLFLLFIFLSIGIGAYFGLCNGLKPWNIAYWGQFYFLCIFLLGVKDKEKCLEMMRYFVFIIFILDFGTNLLFLIGFNVPWAELPPVRPGESLARFPGFKGNALYSGSITFVSMCYILNQKKINKITFYFGLTCMVGNLILSGSYRYLIIGAVVATMYYLHLYRSKLMMLGMYVSSIIIVFVSTLMTMFSNLSNFYRAFIWFYFLKK</sequence>
<feature type="transmembrane region" description="Helical" evidence="1">
    <location>
        <begin position="151"/>
        <end position="168"/>
    </location>
</feature>
<proteinExistence type="predicted"/>
<dbReference type="Proteomes" id="UP000004597">
    <property type="component" value="Unassembled WGS sequence"/>
</dbReference>
<keyword evidence="1" id="KW-0472">Membrane</keyword>
<feature type="transmembrane region" description="Helical" evidence="1">
    <location>
        <begin position="52"/>
        <end position="69"/>
    </location>
</feature>
<feature type="transmembrane region" description="Helical" evidence="1">
    <location>
        <begin position="75"/>
        <end position="94"/>
    </location>
</feature>
<comment type="caution">
    <text evidence="2">The sequence shown here is derived from an EMBL/GenBank/DDBJ whole genome shotgun (WGS) entry which is preliminary data.</text>
</comment>
<dbReference type="EMBL" id="AFXP01000002">
    <property type="protein sequence ID" value="EHG17468.1"/>
    <property type="molecule type" value="Genomic_DNA"/>
</dbReference>
<dbReference type="RefSeq" id="WP_008822164.1">
    <property type="nucleotide sequence ID" value="NZ_JH376762.1"/>
</dbReference>
<name>G6ADG2_9BACT</name>
<dbReference type="AlphaFoldDB" id="G6ADG2"/>
<dbReference type="PATRIC" id="fig|857291.3.peg.240"/>
<evidence type="ECO:0000313" key="2">
    <source>
        <dbReference type="EMBL" id="EHG17468.1"/>
    </source>
</evidence>
<reference evidence="2 3" key="1">
    <citation type="submission" date="2011-10" db="EMBL/GenBank/DDBJ databases">
        <title>The Genome Sequence of Prevotella histicola F0411.</title>
        <authorList>
            <consortium name="The Broad Institute Genome Sequencing Platform"/>
            <person name="Earl A."/>
            <person name="Ward D."/>
            <person name="Feldgarden M."/>
            <person name="Gevers D."/>
            <person name="Izard J."/>
            <person name="Ganesan A."/>
            <person name="Blanton J.M."/>
            <person name="Baranova O.V."/>
            <person name="Tanner A.C."/>
            <person name="Mathney J.M.J."/>
            <person name="Dewhirst F.E."/>
            <person name="Young S.K."/>
            <person name="Zeng Q."/>
            <person name="Gargeya S."/>
            <person name="Fitzgerald M."/>
            <person name="Haas B."/>
            <person name="Abouelleil A."/>
            <person name="Alvarado L."/>
            <person name="Arachchi H.M."/>
            <person name="Berlin A."/>
            <person name="Brown A."/>
            <person name="Chapman S.B."/>
            <person name="Chen Z."/>
            <person name="Dunbar C."/>
            <person name="Freedman E."/>
            <person name="Gearin G."/>
            <person name="Gellesch M."/>
            <person name="Goldberg J."/>
            <person name="Griggs A."/>
            <person name="Gujja S."/>
            <person name="Heiman D."/>
            <person name="Howarth C."/>
            <person name="Larson L."/>
            <person name="Lui A."/>
            <person name="MacDonald P.J.P."/>
            <person name="Montmayeur A."/>
            <person name="Murphy C."/>
            <person name="Neiman D."/>
            <person name="Pearson M."/>
            <person name="Priest M."/>
            <person name="Roberts A."/>
            <person name="Saif S."/>
            <person name="Shea T."/>
            <person name="Shenoy N."/>
            <person name="Sisk P."/>
            <person name="Stolte C."/>
            <person name="Sykes S."/>
            <person name="Wortman J."/>
            <person name="Nusbaum C."/>
            <person name="Birren B."/>
        </authorList>
    </citation>
    <scope>NUCLEOTIDE SEQUENCE [LARGE SCALE GENOMIC DNA]</scope>
    <source>
        <strain evidence="2 3">F0411</strain>
    </source>
</reference>